<accession>C6M0U0</accession>
<dbReference type="AlphaFoldDB" id="C6M0U0"/>
<dbReference type="RefSeq" id="WP_003755220.1">
    <property type="nucleotide sequence ID" value="NZ_ACKO02000001.1"/>
</dbReference>
<comment type="caution">
    <text evidence="1">The sequence shown here is derived from an EMBL/GenBank/DDBJ whole genome shotgun (WGS) entry which is preliminary data.</text>
</comment>
<reference evidence="1" key="1">
    <citation type="submission" date="2009-07" db="EMBL/GenBank/DDBJ databases">
        <authorList>
            <person name="Weinstock G."/>
            <person name="Sodergren E."/>
            <person name="Clifton S."/>
            <person name="Fulton L."/>
            <person name="Fulton B."/>
            <person name="Courtney L."/>
            <person name="Fronick C."/>
            <person name="Harrison M."/>
            <person name="Strong C."/>
            <person name="Farmer C."/>
            <person name="Delahaunty K."/>
            <person name="Markovic C."/>
            <person name="Hall O."/>
            <person name="Minx P."/>
            <person name="Tomlinson C."/>
            <person name="Mitreva M."/>
            <person name="Nelson J."/>
            <person name="Hou S."/>
            <person name="Wollam A."/>
            <person name="Pepin K.H."/>
            <person name="Johnson M."/>
            <person name="Bhonagiri V."/>
            <person name="Nash W.E."/>
            <person name="Warren W."/>
            <person name="Chinwalla A."/>
            <person name="Mardis E.R."/>
            <person name="Wilson R.K."/>
        </authorList>
    </citation>
    <scope>NUCLEOTIDE SEQUENCE [LARGE SCALE GENOMIC DNA]</scope>
    <source>
        <strain evidence="1">ATCC 29256</strain>
    </source>
</reference>
<evidence type="ECO:0000313" key="1">
    <source>
        <dbReference type="EMBL" id="EET46014.1"/>
    </source>
</evidence>
<proteinExistence type="predicted"/>
<protein>
    <submittedName>
        <fullName evidence="1">Uncharacterized protein</fullName>
    </submittedName>
</protein>
<dbReference type="EMBL" id="ACKO02000001">
    <property type="protein sequence ID" value="EET46014.1"/>
    <property type="molecule type" value="Genomic_DNA"/>
</dbReference>
<evidence type="ECO:0000313" key="2">
    <source>
        <dbReference type="Proteomes" id="UP000005365"/>
    </source>
</evidence>
<name>C6M0U0_NEISI</name>
<organism evidence="1 2">
    <name type="scientific">Neisseria sicca ATCC 29256</name>
    <dbReference type="NCBI Taxonomy" id="547045"/>
    <lineage>
        <taxon>Bacteria</taxon>
        <taxon>Pseudomonadati</taxon>
        <taxon>Pseudomonadota</taxon>
        <taxon>Betaproteobacteria</taxon>
        <taxon>Neisseriales</taxon>
        <taxon>Neisseriaceae</taxon>
        <taxon>Neisseria</taxon>
    </lineage>
</organism>
<sequence length="101" mass="12012">MKPSSDEELKSAVELDLLLDDFVLEKKNDYLKRLFEFPCGKWVEIKYFFDSDYYDSNYQNSHISVCWLPDTDGDYDNNRIIVFFDNNDLVSQVISFNMKTL</sequence>
<dbReference type="Proteomes" id="UP000005365">
    <property type="component" value="Unassembled WGS sequence"/>
</dbReference>
<gene>
    <name evidence="1" type="ORF">NEISICOT_00115</name>
</gene>
<keyword evidence="2" id="KW-1185">Reference proteome</keyword>